<feature type="compositionally biased region" description="Basic and acidic residues" evidence="1">
    <location>
        <begin position="330"/>
        <end position="383"/>
    </location>
</feature>
<name>A0A8I6XJ23_HORVV</name>
<feature type="compositionally biased region" description="Basic and acidic residues" evidence="1">
    <location>
        <begin position="203"/>
        <end position="230"/>
    </location>
</feature>
<feature type="compositionally biased region" description="Basic and acidic residues" evidence="1">
    <location>
        <begin position="786"/>
        <end position="797"/>
    </location>
</feature>
<feature type="compositionally biased region" description="Acidic residues" evidence="1">
    <location>
        <begin position="412"/>
        <end position="424"/>
    </location>
</feature>
<dbReference type="PANTHER" id="PTHR13468">
    <property type="entry name" value="DEK PROTEIN"/>
    <property type="match status" value="1"/>
</dbReference>
<dbReference type="Gramene" id="HORVU.MOREX.r3.4HG0365900.2">
    <property type="protein sequence ID" value="HORVU.MOREX.r3.4HG0365900.2"/>
    <property type="gene ID" value="HORVU.MOREX.r3.4HG0365900"/>
</dbReference>
<feature type="compositionally biased region" description="Basic and acidic residues" evidence="1">
    <location>
        <begin position="174"/>
        <end position="191"/>
    </location>
</feature>
<feature type="compositionally biased region" description="Basic and acidic residues" evidence="1">
    <location>
        <begin position="268"/>
        <end position="299"/>
    </location>
</feature>
<reference evidence="3" key="1">
    <citation type="journal article" date="2012" name="Nature">
        <title>A physical, genetic and functional sequence assembly of the barley genome.</title>
        <authorList>
            <consortium name="The International Barley Genome Sequencing Consortium"/>
            <person name="Mayer K.F."/>
            <person name="Waugh R."/>
            <person name="Brown J.W."/>
            <person name="Schulman A."/>
            <person name="Langridge P."/>
            <person name="Platzer M."/>
            <person name="Fincher G.B."/>
            <person name="Muehlbauer G.J."/>
            <person name="Sato K."/>
            <person name="Close T.J."/>
            <person name="Wise R.P."/>
            <person name="Stein N."/>
        </authorList>
    </citation>
    <scope>NUCLEOTIDE SEQUENCE [LARGE SCALE GENOMIC DNA]</scope>
    <source>
        <strain evidence="3">cv. Morex</strain>
    </source>
</reference>
<feature type="compositionally biased region" description="Basic and acidic residues" evidence="1">
    <location>
        <begin position="425"/>
        <end position="509"/>
    </location>
</feature>
<dbReference type="GO" id="GO:0006325">
    <property type="term" value="P:chromatin organization"/>
    <property type="evidence" value="ECO:0007669"/>
    <property type="project" value="InterPro"/>
</dbReference>
<feature type="region of interest" description="Disordered" evidence="1">
    <location>
        <begin position="330"/>
        <end position="521"/>
    </location>
</feature>
<dbReference type="AlphaFoldDB" id="A0A8I6XJ23"/>
<feature type="region of interest" description="Disordered" evidence="1">
    <location>
        <begin position="260"/>
        <end position="317"/>
    </location>
</feature>
<protein>
    <recommendedName>
        <fullName evidence="4">DEK C-terminal domain-containing protein</fullName>
    </recommendedName>
</protein>
<accession>A0A8I6XJ23</accession>
<dbReference type="PANTHER" id="PTHR13468:SF23">
    <property type="entry name" value="EXPRESSED PROTEIN"/>
    <property type="match status" value="1"/>
</dbReference>
<evidence type="ECO:0000313" key="2">
    <source>
        <dbReference type="EnsemblPlants" id="HORVU.MOREX.r3.4HG0365900.2"/>
    </source>
</evidence>
<feature type="compositionally biased region" description="Basic and acidic residues" evidence="1">
    <location>
        <begin position="154"/>
        <end position="167"/>
    </location>
</feature>
<dbReference type="Proteomes" id="UP000011116">
    <property type="component" value="Chromosome 4H"/>
</dbReference>
<feature type="compositionally biased region" description="Basic and acidic residues" evidence="1">
    <location>
        <begin position="740"/>
        <end position="756"/>
    </location>
</feature>
<evidence type="ECO:0008006" key="4">
    <source>
        <dbReference type="Google" id="ProtNLM"/>
    </source>
</evidence>
<organism evidence="2 3">
    <name type="scientific">Hordeum vulgare subsp. vulgare</name>
    <name type="common">Domesticated barley</name>
    <dbReference type="NCBI Taxonomy" id="112509"/>
    <lineage>
        <taxon>Eukaryota</taxon>
        <taxon>Viridiplantae</taxon>
        <taxon>Streptophyta</taxon>
        <taxon>Embryophyta</taxon>
        <taxon>Tracheophyta</taxon>
        <taxon>Spermatophyta</taxon>
        <taxon>Magnoliopsida</taxon>
        <taxon>Liliopsida</taxon>
        <taxon>Poales</taxon>
        <taxon>Poaceae</taxon>
        <taxon>BOP clade</taxon>
        <taxon>Pooideae</taxon>
        <taxon>Triticodae</taxon>
        <taxon>Triticeae</taxon>
        <taxon>Hordeinae</taxon>
        <taxon>Hordeum</taxon>
    </lineage>
</organism>
<proteinExistence type="predicted"/>
<feature type="compositionally biased region" description="Acidic residues" evidence="1">
    <location>
        <begin position="723"/>
        <end position="739"/>
    </location>
</feature>
<feature type="region of interest" description="Disordered" evidence="1">
    <location>
        <begin position="659"/>
        <end position="843"/>
    </location>
</feature>
<reference evidence="2" key="3">
    <citation type="submission" date="2022-01" db="UniProtKB">
        <authorList>
            <consortium name="EnsemblPlants"/>
        </authorList>
    </citation>
    <scope>IDENTIFICATION</scope>
    <source>
        <strain evidence="2">subsp. vulgare</strain>
    </source>
</reference>
<evidence type="ECO:0000313" key="3">
    <source>
        <dbReference type="Proteomes" id="UP000011116"/>
    </source>
</evidence>
<keyword evidence="3" id="KW-1185">Reference proteome</keyword>
<dbReference type="InterPro" id="IPR044198">
    <property type="entry name" value="DEK"/>
</dbReference>
<feature type="compositionally biased region" description="Basic and acidic residues" evidence="1">
    <location>
        <begin position="813"/>
        <end position="836"/>
    </location>
</feature>
<feature type="compositionally biased region" description="Polar residues" evidence="1">
    <location>
        <begin position="765"/>
        <end position="785"/>
    </location>
</feature>
<sequence>MTGADLAPVMELMAVANGGTSTDVVASDKKDNTKMEEAGKSKDVAVANTNANQQNKASENDTEGSSHDDAKMEEAQDAKEDDVGAVKQAGLEDVISGAADNTDAKEGNGANAAEHEDSKTAAIEDVVAKEDDNTKSAEHKDFKMVIVEDTDAKEDDKAKAAEHEDSKTAGIEDVAAKEDANTKSAEHKDSKMVILEDADAMEDEKAKAAEHDDHRTGGVAAEHKDHRTGGVEDADANEYNGARAEECKDAKMNSVDNADMKEDEDANAAEHEDAKMVDVDAADSKEDNGTKVVEHEDVKMGTVEDIDAKEDNNAKAAEHEDIIMGVVEHADVKEDNSSNIAGREHVKMTEAETKPGDAVLEDKGHTEEKDVNTEVKKGLKDAEQCGSEMQDELNGKGNNGAARQQENKAEEMSDDDSQGEEEVEEKGSSVKKEEGEDGKANENEEKLEKESAKKEGKDGKVTEEEVGEADKNVEENKEETPKNKRARSARDRRQGQDKKQHGSKSREAKSLLNTPSPYGIDRPQRERKIVERLVEVIDKEPNRNFVVEKGRGTPLKDIPSVAQRLTRKKPADLKFLHNVLFGRKGKTVDFKGHILQFSGFVWHESDEKQRAKAKEKLDKCMKDMLVDLCWLLAIPVPKTNIRKEDIVAKLLDFIAEPHVMPDSGLSDDQGSNYRKRKRGGGSSSKTSDITPKRSKKKFADHISPRQKQALEYDTDEDVKSGSEEDADESPDEQEDGYDSAEEKASRKSSEVKDSAGKKKAAAGSTHRTSPPRTASKTAGKTSPSKGSKEKESLDESAKVFSRKKKPIISKRTPSSEKVIEENKSSGKEAMKSKGESAEGGLPSKAELKKTIIGILKKVDFNTVGYTLITDLTILLFGVHP</sequence>
<feature type="region of interest" description="Disordered" evidence="1">
    <location>
        <begin position="19"/>
        <end position="238"/>
    </location>
</feature>
<feature type="compositionally biased region" description="Low complexity" evidence="1">
    <location>
        <begin position="44"/>
        <end position="57"/>
    </location>
</feature>
<dbReference type="EnsemblPlants" id="HORVU.MOREX.r3.4HG0365900.2">
    <property type="protein sequence ID" value="HORVU.MOREX.r3.4HG0365900.2"/>
    <property type="gene ID" value="HORVU.MOREX.r3.4HG0365900"/>
</dbReference>
<feature type="compositionally biased region" description="Basic and acidic residues" evidence="1">
    <location>
        <begin position="64"/>
        <end position="84"/>
    </location>
</feature>
<reference evidence="2" key="2">
    <citation type="submission" date="2020-10" db="EMBL/GenBank/DDBJ databases">
        <authorList>
            <person name="Scholz U."/>
            <person name="Mascher M."/>
            <person name="Fiebig A."/>
        </authorList>
    </citation>
    <scope>NUCLEOTIDE SEQUENCE [LARGE SCALE GENOMIC DNA]</scope>
    <source>
        <strain evidence="2">cv. Morex</strain>
    </source>
</reference>
<feature type="compositionally biased region" description="Basic and acidic residues" evidence="1">
    <location>
        <begin position="126"/>
        <end position="143"/>
    </location>
</feature>
<evidence type="ECO:0000256" key="1">
    <source>
        <dbReference type="SAM" id="MobiDB-lite"/>
    </source>
</evidence>
<dbReference type="GO" id="GO:0003677">
    <property type="term" value="F:DNA binding"/>
    <property type="evidence" value="ECO:0007669"/>
    <property type="project" value="InterPro"/>
</dbReference>
<feature type="compositionally biased region" description="Basic and acidic residues" evidence="1">
    <location>
        <begin position="26"/>
        <end position="43"/>
    </location>
</feature>
<dbReference type="SMR" id="A0A8I6XJ23"/>
<gene>
    <name evidence="2" type="primary">LOC123448460</name>
</gene>